<gene>
    <name evidence="1" type="ORF">SMAR0320_LOCUS4796</name>
</gene>
<protein>
    <submittedName>
        <fullName evidence="1">Uncharacterized protein</fullName>
    </submittedName>
</protein>
<organism evidence="1">
    <name type="scientific">Skeletonema marinoi</name>
    <dbReference type="NCBI Taxonomy" id="267567"/>
    <lineage>
        <taxon>Eukaryota</taxon>
        <taxon>Sar</taxon>
        <taxon>Stramenopiles</taxon>
        <taxon>Ochrophyta</taxon>
        <taxon>Bacillariophyta</taxon>
        <taxon>Coscinodiscophyceae</taxon>
        <taxon>Thalassiosirophycidae</taxon>
        <taxon>Thalassiosirales</taxon>
        <taxon>Skeletonemataceae</taxon>
        <taxon>Skeletonema</taxon>
        <taxon>Skeletonema marinoi-dohrnii complex</taxon>
    </lineage>
</organism>
<name>A0A7S2KT48_9STRA</name>
<sequence>MSLATIAFSRLATKIITPLSWAASSSSVATPSSTIGSAFLQRSGVLVGSQYQLSSIRSVFSEVIRQVPSDDPQKQGMLTFEDPDLADARIVRNIRGESPLRRRKKFLRHEKGWMRRKRMKMERRHLRLHEQVEELKTFIKFKQDYRP</sequence>
<proteinExistence type="predicted"/>
<evidence type="ECO:0000313" key="1">
    <source>
        <dbReference type="EMBL" id="CAD9584985.1"/>
    </source>
</evidence>
<reference evidence="1" key="1">
    <citation type="submission" date="2021-01" db="EMBL/GenBank/DDBJ databases">
        <authorList>
            <person name="Corre E."/>
            <person name="Pelletier E."/>
            <person name="Niang G."/>
            <person name="Scheremetjew M."/>
            <person name="Finn R."/>
            <person name="Kale V."/>
            <person name="Holt S."/>
            <person name="Cochrane G."/>
            <person name="Meng A."/>
            <person name="Brown T."/>
            <person name="Cohen L."/>
        </authorList>
    </citation>
    <scope>NUCLEOTIDE SEQUENCE</scope>
    <source>
        <strain evidence="1">SM1012Den-03</strain>
    </source>
</reference>
<dbReference type="EMBL" id="HBGZ01006813">
    <property type="protein sequence ID" value="CAD9584985.1"/>
    <property type="molecule type" value="Transcribed_RNA"/>
</dbReference>
<accession>A0A7S2KT48</accession>
<dbReference type="AlphaFoldDB" id="A0A7S2KT48"/>